<evidence type="ECO:0000313" key="2">
    <source>
        <dbReference type="Proteomes" id="UP000240708"/>
    </source>
</evidence>
<evidence type="ECO:0000313" key="1">
    <source>
        <dbReference type="EMBL" id="PSL00518.1"/>
    </source>
</evidence>
<protein>
    <submittedName>
        <fullName evidence="1">Uncharacterized protein</fullName>
    </submittedName>
</protein>
<gene>
    <name evidence="1" type="ORF">CLV48_11570</name>
</gene>
<proteinExistence type="predicted"/>
<reference evidence="1 2" key="1">
    <citation type="submission" date="2018-03" db="EMBL/GenBank/DDBJ databases">
        <title>Genomic Encyclopedia of Archaeal and Bacterial Type Strains, Phase II (KMG-II): from individual species to whole genera.</title>
        <authorList>
            <person name="Goeker M."/>
        </authorList>
    </citation>
    <scope>NUCLEOTIDE SEQUENCE [LARGE SCALE GENOMIC DNA]</scope>
    <source>
        <strain evidence="1 2">DSM 28057</strain>
    </source>
</reference>
<dbReference type="EMBL" id="PYGF01000015">
    <property type="protein sequence ID" value="PSL00518.1"/>
    <property type="molecule type" value="Genomic_DNA"/>
</dbReference>
<dbReference type="RefSeq" id="WP_106568831.1">
    <property type="nucleotide sequence ID" value="NZ_PYGF01000015.1"/>
</dbReference>
<keyword evidence="2" id="KW-1185">Reference proteome</keyword>
<accession>A0A2P8DTI0</accession>
<organism evidence="1 2">
    <name type="scientific">Cecembia rubra</name>
    <dbReference type="NCBI Taxonomy" id="1485585"/>
    <lineage>
        <taxon>Bacteria</taxon>
        <taxon>Pseudomonadati</taxon>
        <taxon>Bacteroidota</taxon>
        <taxon>Cytophagia</taxon>
        <taxon>Cytophagales</taxon>
        <taxon>Cyclobacteriaceae</taxon>
        <taxon>Cecembia</taxon>
    </lineage>
</organism>
<name>A0A2P8DTI0_9BACT</name>
<sequence>MNQEDLKKFVKPYRETIQVGEPGRDKRGRVIKDQSQWVFFDRSTIEKLLGMTDANKGGIKVYFGQYNRENLYLVPQDRRDREQYIGKISVALSAANEEQNGIFDVFLSSEGQRSGGNSIENAGNLCPPNCKPPTEINL</sequence>
<dbReference type="OrthoDB" id="838788at2"/>
<dbReference type="AlphaFoldDB" id="A0A2P8DTI0"/>
<comment type="caution">
    <text evidence="1">The sequence shown here is derived from an EMBL/GenBank/DDBJ whole genome shotgun (WGS) entry which is preliminary data.</text>
</comment>
<dbReference type="Proteomes" id="UP000240708">
    <property type="component" value="Unassembled WGS sequence"/>
</dbReference>